<proteinExistence type="predicted"/>
<evidence type="ECO:0000313" key="2">
    <source>
        <dbReference type="Proteomes" id="UP001499951"/>
    </source>
</evidence>
<accession>A0ABN1EFT7</accession>
<gene>
    <name evidence="1" type="ORF">GCM10008942_12620</name>
</gene>
<organism evidence="1 2">
    <name type="scientific">Rhizomicrobium electricum</name>
    <dbReference type="NCBI Taxonomy" id="480070"/>
    <lineage>
        <taxon>Bacteria</taxon>
        <taxon>Pseudomonadati</taxon>
        <taxon>Pseudomonadota</taxon>
        <taxon>Alphaproteobacteria</taxon>
        <taxon>Micropepsales</taxon>
        <taxon>Micropepsaceae</taxon>
        <taxon>Rhizomicrobium</taxon>
    </lineage>
</organism>
<name>A0ABN1EFT7_9PROT</name>
<evidence type="ECO:0000313" key="1">
    <source>
        <dbReference type="EMBL" id="GAA0565738.1"/>
    </source>
</evidence>
<keyword evidence="2" id="KW-1185">Reference proteome</keyword>
<comment type="caution">
    <text evidence="1">The sequence shown here is derived from an EMBL/GenBank/DDBJ whole genome shotgun (WGS) entry which is preliminary data.</text>
</comment>
<reference evidence="1 2" key="1">
    <citation type="journal article" date="2019" name="Int. J. Syst. Evol. Microbiol.">
        <title>The Global Catalogue of Microorganisms (GCM) 10K type strain sequencing project: providing services to taxonomists for standard genome sequencing and annotation.</title>
        <authorList>
            <consortium name="The Broad Institute Genomics Platform"/>
            <consortium name="The Broad Institute Genome Sequencing Center for Infectious Disease"/>
            <person name="Wu L."/>
            <person name="Ma J."/>
        </authorList>
    </citation>
    <scope>NUCLEOTIDE SEQUENCE [LARGE SCALE GENOMIC DNA]</scope>
    <source>
        <strain evidence="1 2">JCM 15089</strain>
    </source>
</reference>
<sequence>MPEENRFFRWVWRFNAVVIALAVLGLLGIAAASFVVGYLHPWQNEKPEGHFTPVQNAAEAHNTYRLRSTGTIAFLKAGGGQEVDLVFSLGNWEGSPNEYGLQHINRSGSYREPYNANVLLVSSETGDGRWLFSGVGRNILSWDAVVDPTAKDASEIASAEPQVVSARGLNGGFSAAKALVLKVVDKDTDKDGELTAKDGPSLYTWRLGEKTPVKLLDADLVTSQTQIGADRYAISYESKGAAFLAVYSVPDFKLVIKKTLPKLPG</sequence>
<dbReference type="Proteomes" id="UP001499951">
    <property type="component" value="Unassembled WGS sequence"/>
</dbReference>
<dbReference type="EMBL" id="BAAADD010000003">
    <property type="protein sequence ID" value="GAA0565738.1"/>
    <property type="molecule type" value="Genomic_DNA"/>
</dbReference>
<evidence type="ECO:0008006" key="3">
    <source>
        <dbReference type="Google" id="ProtNLM"/>
    </source>
</evidence>
<protein>
    <recommendedName>
        <fullName evidence="3">DUF4340 domain-containing protein</fullName>
    </recommendedName>
</protein>